<feature type="region of interest" description="Disordered" evidence="4">
    <location>
        <begin position="339"/>
        <end position="359"/>
    </location>
</feature>
<keyword evidence="3" id="KW-1015">Disulfide bond</keyword>
<dbReference type="CDD" id="cd00190">
    <property type="entry name" value="Tryp_SPc"/>
    <property type="match status" value="1"/>
</dbReference>
<dbReference type="PRINTS" id="PR00722">
    <property type="entry name" value="CHYMOTRYPSIN"/>
</dbReference>
<keyword evidence="2" id="KW-0964">Secreted</keyword>
<accession>A0A0U1ZE71</accession>
<dbReference type="PANTHER" id="PTHR24258:SF129">
    <property type="entry name" value="LP15124P-RELATED"/>
    <property type="match status" value="1"/>
</dbReference>
<reference evidence="7" key="1">
    <citation type="submission" date="2014-05" db="EMBL/GenBank/DDBJ databases">
        <title>Molecular cloning, expression and functional characterization of a masquerade-like protein (PcMas) from red swamp crayfish Procambarus clarkii.</title>
        <authorList>
            <person name="Zhang Q."/>
            <person name="Meng X."/>
            <person name="Xu J."/>
            <person name="Wang J."/>
        </authorList>
    </citation>
    <scope>NUCLEOTIDE SEQUENCE</scope>
</reference>
<dbReference type="InterPro" id="IPR001314">
    <property type="entry name" value="Peptidase_S1A"/>
</dbReference>
<feature type="region of interest" description="Disordered" evidence="4">
    <location>
        <begin position="179"/>
        <end position="222"/>
    </location>
</feature>
<proteinExistence type="evidence at transcript level"/>
<dbReference type="InterPro" id="IPR043504">
    <property type="entry name" value="Peptidase_S1_PA_chymotrypsin"/>
</dbReference>
<dbReference type="PANTHER" id="PTHR24258">
    <property type="entry name" value="SERINE PROTEASE-RELATED"/>
    <property type="match status" value="1"/>
</dbReference>
<evidence type="ECO:0000313" key="7">
    <source>
        <dbReference type="EMBL" id="AJT34991.1"/>
    </source>
</evidence>
<dbReference type="Pfam" id="PF00089">
    <property type="entry name" value="Trypsin"/>
    <property type="match status" value="1"/>
</dbReference>
<feature type="signal peptide" evidence="5">
    <location>
        <begin position="1"/>
        <end position="20"/>
    </location>
</feature>
<protein>
    <submittedName>
        <fullName evidence="7">Masquerade-like protein</fullName>
    </submittedName>
</protein>
<evidence type="ECO:0000256" key="4">
    <source>
        <dbReference type="SAM" id="MobiDB-lite"/>
    </source>
</evidence>
<feature type="domain" description="Peptidase S1" evidence="6">
    <location>
        <begin position="736"/>
        <end position="998"/>
    </location>
</feature>
<feature type="compositionally biased region" description="Gly residues" evidence="4">
    <location>
        <begin position="199"/>
        <end position="222"/>
    </location>
</feature>
<dbReference type="GO" id="GO:0004252">
    <property type="term" value="F:serine-type endopeptidase activity"/>
    <property type="evidence" value="ECO:0007669"/>
    <property type="project" value="InterPro"/>
</dbReference>
<dbReference type="PROSITE" id="PS50240">
    <property type="entry name" value="TRYPSIN_DOM"/>
    <property type="match status" value="1"/>
</dbReference>
<dbReference type="OrthoDB" id="6261922at2759"/>
<dbReference type="SUPFAM" id="SSF50494">
    <property type="entry name" value="Trypsin-like serine proteases"/>
    <property type="match status" value="1"/>
</dbReference>
<feature type="region of interest" description="Disordered" evidence="4">
    <location>
        <begin position="263"/>
        <end position="302"/>
    </location>
</feature>
<sequence length="1015" mass="101217" precursor="true">MRSGVLVSILLVVTIGAVRAWPQYPGVSSGAAAADEKQQAAQEGIADQQQQGAEGVTLTEDFTFQQAADCSKNYGCVPWQLCVDGEINTSGIGLLNLRTPEPVPQQNTGTLCGGIGKICCLLPGHTTVAEGVGSSDSFGGTGSIVEVGAGGLAGGGSAAVVEGAGGSGGYQGGGSATVVEGAGGAPHSSGGTGTTVDVGAGGGSATAGGGAHGSGGTGTTVDVGAGGGGHLAGGGSATAGGAAHGSGGTGTTVDVGAGGGSATAGGGAHGSGGTGTIVDVGSGGGGHLSGDGSATAGGTAHGSGGTGTIVDVGADGGSATAGGAAHGSGGTGTIVDVGAGGGGHQAGGGSADVGGGAHGSGGTGTIVDVGAGGGGHLAGGGSADVGGGAHGSGGTGTIVDVQQQQGGGQTVVTGKCEETKECVPAYLCHDGKINTSGEGLLDLRFGNKCVNPNYPTVEAVCCAYPSCKAGNLCVAQGACDGTIVKDAAGKYKDCFVGPNLEAGICCTPPAPKPIQTCPSPKTCITQAQCTARTTLTTDGVGNIDIRVHSPCFVSKGTVVGVCCDPLPPLEKCSLDGTQKCVATGSCGGKITVDPLGEYQTCYVSGGAGEVGQCCTPPAPLKTCPGGETCLVSDLCYSDGTKSPPSNSACYVNPNIVGACCYPPPKPSEPILDSCPENSVCLPEILCQGELLDNTGAFLPYSSSGKWAQCRLSGTGLVSPGSCCQNPKLPPVDETYVAAGKCGVRNELLDTRIKNVDLLYYQTHFGEFPWQGIVFFTNYTFKCGASLIGDRWLLTAAHCVKGFTPQDLRVRLGEWQVDDYKEPLQYYDAYVASITIHPLFNPKNVHNDIAVIELSEPIVFKYHINTICLPNHGQIIPKGTRCFATGWGKDAFDGGQYQVILKKVEVPVVDRNDCQNLLRKTRLGKFFILDKSFMCAGGEENKDACEGDGGGPLACQDPTTGDYVLTGITAWGIGCGQKDVPGVYVDVQHFREWVNGIINKEHQQEQQQSAGGYSGK</sequence>
<dbReference type="GO" id="GO:0005576">
    <property type="term" value="C:extracellular region"/>
    <property type="evidence" value="ECO:0007669"/>
    <property type="project" value="UniProtKB-SubCell"/>
</dbReference>
<name>A0A0U1ZE71_PROCL</name>
<evidence type="ECO:0000259" key="6">
    <source>
        <dbReference type="PROSITE" id="PS50240"/>
    </source>
</evidence>
<feature type="chain" id="PRO_5006829813" evidence="5">
    <location>
        <begin position="21"/>
        <end position="1015"/>
    </location>
</feature>
<evidence type="ECO:0000256" key="3">
    <source>
        <dbReference type="ARBA" id="ARBA00023157"/>
    </source>
</evidence>
<keyword evidence="5" id="KW-0732">Signal</keyword>
<dbReference type="GO" id="GO:0006508">
    <property type="term" value="P:proteolysis"/>
    <property type="evidence" value="ECO:0007669"/>
    <property type="project" value="InterPro"/>
</dbReference>
<dbReference type="AlphaFoldDB" id="A0A0U1ZE71"/>
<feature type="compositionally biased region" description="Gly residues" evidence="4">
    <location>
        <begin position="263"/>
        <end position="289"/>
    </location>
</feature>
<organism evidence="7">
    <name type="scientific">Procambarus clarkii</name>
    <name type="common">Red swamp crayfish</name>
    <dbReference type="NCBI Taxonomy" id="6728"/>
    <lineage>
        <taxon>Eukaryota</taxon>
        <taxon>Metazoa</taxon>
        <taxon>Ecdysozoa</taxon>
        <taxon>Arthropoda</taxon>
        <taxon>Crustacea</taxon>
        <taxon>Multicrustacea</taxon>
        <taxon>Malacostraca</taxon>
        <taxon>Eumalacostraca</taxon>
        <taxon>Eucarida</taxon>
        <taxon>Decapoda</taxon>
        <taxon>Pleocyemata</taxon>
        <taxon>Astacidea</taxon>
        <taxon>Astacoidea</taxon>
        <taxon>Cambaridae</taxon>
        <taxon>Procambarus</taxon>
    </lineage>
</organism>
<evidence type="ECO:0000256" key="1">
    <source>
        <dbReference type="ARBA" id="ARBA00004613"/>
    </source>
</evidence>
<dbReference type="EMBL" id="KJ888147">
    <property type="protein sequence ID" value="AJT34991.1"/>
    <property type="molecule type" value="mRNA"/>
</dbReference>
<dbReference type="FunFam" id="2.40.10.10:FF:000038">
    <property type="entry name" value="Serine protease"/>
    <property type="match status" value="1"/>
</dbReference>
<dbReference type="PROSITE" id="PS00134">
    <property type="entry name" value="TRYPSIN_HIS"/>
    <property type="match status" value="1"/>
</dbReference>
<evidence type="ECO:0000256" key="5">
    <source>
        <dbReference type="SAM" id="SignalP"/>
    </source>
</evidence>
<comment type="subcellular location">
    <subcellularLocation>
        <location evidence="1">Secreted</location>
    </subcellularLocation>
</comment>
<dbReference type="InterPro" id="IPR009003">
    <property type="entry name" value="Peptidase_S1_PA"/>
</dbReference>
<dbReference type="SMART" id="SM00020">
    <property type="entry name" value="Tryp_SPc"/>
    <property type="match status" value="1"/>
</dbReference>
<dbReference type="Gene3D" id="2.40.10.10">
    <property type="entry name" value="Trypsin-like serine proteases"/>
    <property type="match status" value="2"/>
</dbReference>
<dbReference type="Pfam" id="PF18322">
    <property type="entry name" value="CLIP_1"/>
    <property type="match status" value="2"/>
</dbReference>
<dbReference type="InterPro" id="IPR001254">
    <property type="entry name" value="Trypsin_dom"/>
</dbReference>
<dbReference type="InterPro" id="IPR018114">
    <property type="entry name" value="TRYPSIN_HIS"/>
</dbReference>
<evidence type="ECO:0000256" key="2">
    <source>
        <dbReference type="ARBA" id="ARBA00022525"/>
    </source>
</evidence>
<dbReference type="InterPro" id="IPR041515">
    <property type="entry name" value="PPAF-2-like_Clip"/>
</dbReference>